<dbReference type="PANTHER" id="PTHR43143">
    <property type="entry name" value="METALLOPHOSPHOESTERASE, CALCINEURIN SUPERFAMILY"/>
    <property type="match status" value="1"/>
</dbReference>
<dbReference type="SMART" id="SM00560">
    <property type="entry name" value="LamGL"/>
    <property type="match status" value="2"/>
</dbReference>
<dbReference type="AlphaFoldDB" id="A0A9D2IKD9"/>
<name>A0A9D2IKD9_9FIRM</name>
<feature type="chain" id="PRO_5038984727" evidence="3">
    <location>
        <begin position="28"/>
        <end position="1064"/>
    </location>
</feature>
<dbReference type="Gene3D" id="3.60.21.10">
    <property type="match status" value="1"/>
</dbReference>
<keyword evidence="1 3" id="KW-0732">Signal</keyword>
<gene>
    <name evidence="5" type="ORF">H9817_09285</name>
</gene>
<dbReference type="Gene3D" id="1.20.1270.90">
    <property type="entry name" value="AF1782-like"/>
    <property type="match status" value="3"/>
</dbReference>
<evidence type="ECO:0000259" key="4">
    <source>
        <dbReference type="SMART" id="SM00560"/>
    </source>
</evidence>
<dbReference type="Proteomes" id="UP000824017">
    <property type="component" value="Unassembled WGS sequence"/>
</dbReference>
<keyword evidence="2" id="KW-1015">Disulfide bond</keyword>
<dbReference type="GO" id="GO:0016787">
    <property type="term" value="F:hydrolase activity"/>
    <property type="evidence" value="ECO:0007669"/>
    <property type="project" value="InterPro"/>
</dbReference>
<reference evidence="5" key="1">
    <citation type="journal article" date="2021" name="PeerJ">
        <title>Extensive microbial diversity within the chicken gut microbiome revealed by metagenomics and culture.</title>
        <authorList>
            <person name="Gilroy R."/>
            <person name="Ravi A."/>
            <person name="Getino M."/>
            <person name="Pursley I."/>
            <person name="Horton D.L."/>
            <person name="Alikhan N.F."/>
            <person name="Baker D."/>
            <person name="Gharbi K."/>
            <person name="Hall N."/>
            <person name="Watson M."/>
            <person name="Adriaenssens E.M."/>
            <person name="Foster-Nyarko E."/>
            <person name="Jarju S."/>
            <person name="Secka A."/>
            <person name="Antonio M."/>
            <person name="Oren A."/>
            <person name="Chaudhuri R.R."/>
            <person name="La Ragione R."/>
            <person name="Hildebrand F."/>
            <person name="Pallen M.J."/>
        </authorList>
    </citation>
    <scope>NUCLEOTIDE SEQUENCE</scope>
    <source>
        <strain evidence="5">ChiGjej1B1-13045</strain>
    </source>
</reference>
<dbReference type="PANTHER" id="PTHR43143:SF1">
    <property type="entry name" value="SERINE_THREONINE-PROTEIN PHOSPHATASE CPPED1"/>
    <property type="match status" value="1"/>
</dbReference>
<dbReference type="SUPFAM" id="SSF56300">
    <property type="entry name" value="Metallo-dependent phosphatases"/>
    <property type="match status" value="1"/>
</dbReference>
<reference evidence="5" key="2">
    <citation type="submission" date="2021-04" db="EMBL/GenBank/DDBJ databases">
        <authorList>
            <person name="Gilroy R."/>
        </authorList>
    </citation>
    <scope>NUCLEOTIDE SEQUENCE</scope>
    <source>
        <strain evidence="5">ChiGjej1B1-13045</strain>
    </source>
</reference>
<comment type="caution">
    <text evidence="5">The sequence shown here is derived from an EMBL/GenBank/DDBJ whole genome shotgun (WGS) entry which is preliminary data.</text>
</comment>
<dbReference type="InterPro" id="IPR051918">
    <property type="entry name" value="STPP_CPPED1"/>
</dbReference>
<feature type="domain" description="LamG-like jellyroll fold" evidence="4">
    <location>
        <begin position="354"/>
        <end position="498"/>
    </location>
</feature>
<dbReference type="Pfam" id="PF00149">
    <property type="entry name" value="Metallophos"/>
    <property type="match status" value="1"/>
</dbReference>
<evidence type="ECO:0000313" key="5">
    <source>
        <dbReference type="EMBL" id="HIZ14101.1"/>
    </source>
</evidence>
<dbReference type="EMBL" id="DXCD01000238">
    <property type="protein sequence ID" value="HIZ14101.1"/>
    <property type="molecule type" value="Genomic_DNA"/>
</dbReference>
<dbReference type="InterPro" id="IPR006558">
    <property type="entry name" value="LamG-like"/>
</dbReference>
<feature type="non-terminal residue" evidence="5">
    <location>
        <position position="1064"/>
    </location>
</feature>
<accession>A0A9D2IKD9</accession>
<organism evidence="5 6">
    <name type="scientific">Candidatus Mediterraneibacter stercorigallinarum</name>
    <dbReference type="NCBI Taxonomy" id="2838686"/>
    <lineage>
        <taxon>Bacteria</taxon>
        <taxon>Bacillati</taxon>
        <taxon>Bacillota</taxon>
        <taxon>Clostridia</taxon>
        <taxon>Lachnospirales</taxon>
        <taxon>Lachnospiraceae</taxon>
        <taxon>Mediterraneibacter</taxon>
    </lineage>
</organism>
<evidence type="ECO:0000256" key="2">
    <source>
        <dbReference type="ARBA" id="ARBA00023157"/>
    </source>
</evidence>
<dbReference type="SUPFAM" id="SSF49899">
    <property type="entry name" value="Concanavalin A-like lectins/glucanases"/>
    <property type="match status" value="2"/>
</dbReference>
<dbReference type="InterPro" id="IPR029052">
    <property type="entry name" value="Metallo-depent_PP-like"/>
</dbReference>
<sequence>MHVKRFTACALAAILAVTPMSTFRVSAEDTQDSSLVLYSSFDDETAADQSGHGNNGTITKDENYGTVEFVDGVNGGKAIRIVNDSAHRKTNPAANYVDFGDGLKFGTGDFSVSLWYKTDAEGVSEGDTANDDHGGNDVSLFGNKDYSVGNNRGLTIGNFSAETPADVRVNFVAQQGTRVEIRKVNICDDTWHHLAATFDRDGNMCVYVDGSLFESKSISSYKDLSIDMDGQNFVLGADGVHTYGTPGATVDELRMYSAALSADQVSGLYNMDKPVEPPVDWDALSSLYVTFDDETANDSSSYQTNGTIVGNVQFVDGVKGKAVRISNDENHRKGNTAEQYITFGRQDGVTLGTDDFTLAFWHKSEGHGASDSAVIGNKNYVSGSNIGLAVGNYHSSGTNSLNDIRMNISGIQGSRVELKNISANDDVWHYIVASFDRDGYMNVYVDGYNVGSVDMSSHAGKTVDAGEFVLGADGYFTYGADGCLLDEVRIVRKALNEEQCTTLYQAESLSYKITQMETLADLAGTEEYSQSSLDAFCTVLESIKPQAESADVETAAVLSSQLDAAYDTLQAEAAEPVLSFDLLSDVHLRDSDSSRAANFTAGLQDIAANHSDSDALVTLGDNVSFGYDNNSRTQYFDLVEQYASQIPNKLMILGNHDVRKNDSSSSNGFSSNYDVAYKAYMEDNKIYRDDPESTNIYFDKWVNGYHFIALNTEEGLKDSIYMSDAQLEWFEEKLGESEDGTANAADPEKPVFVLVHQALNDTHQRANAYGGFGDQDAQVKEILSKHPQAIVLSGHIHNGFGVSTTMDRDYGTLIDVPSYNETEYGVTENGTGYQVDVYADRVHFRARNYITHTWMPQYDIILSAPSLPAVTSEGESLTNTGYTEDSWSRFTEALTAAQSLMDTNNESMRLEVLEASINLDAAIDGLQTTNVDKSSLEALYNQYKDLYKTGYTAETWETFTEALKAAETVLADTEAAQEQVDAAADALQTAVDGLRVSKTMLEYFLNQAKLHVENGDTANVVESVKKLFDEAIAEGEAVMAKENATKEEVANATTKLMLAIQALD</sequence>
<dbReference type="Pfam" id="PF13385">
    <property type="entry name" value="Laminin_G_3"/>
    <property type="match status" value="2"/>
</dbReference>
<proteinExistence type="predicted"/>
<feature type="domain" description="LamG-like jellyroll fold" evidence="4">
    <location>
        <begin position="108"/>
        <end position="263"/>
    </location>
</feature>
<feature type="signal peptide" evidence="3">
    <location>
        <begin position="1"/>
        <end position="27"/>
    </location>
</feature>
<dbReference type="Gene3D" id="2.60.120.200">
    <property type="match status" value="2"/>
</dbReference>
<protein>
    <submittedName>
        <fullName evidence="5">FIVAR domain-containing protein</fullName>
    </submittedName>
</protein>
<dbReference type="InterPro" id="IPR013320">
    <property type="entry name" value="ConA-like_dom_sf"/>
</dbReference>
<dbReference type="Pfam" id="PF07554">
    <property type="entry name" value="FIVAR"/>
    <property type="match status" value="3"/>
</dbReference>
<evidence type="ECO:0000313" key="6">
    <source>
        <dbReference type="Proteomes" id="UP000824017"/>
    </source>
</evidence>
<evidence type="ECO:0000256" key="3">
    <source>
        <dbReference type="SAM" id="SignalP"/>
    </source>
</evidence>
<evidence type="ECO:0000256" key="1">
    <source>
        <dbReference type="ARBA" id="ARBA00022729"/>
    </source>
</evidence>
<dbReference type="InterPro" id="IPR004843">
    <property type="entry name" value="Calcineurin-like_PHP"/>
</dbReference>